<dbReference type="Gene3D" id="3.40.50.300">
    <property type="entry name" value="P-loop containing nucleotide triphosphate hydrolases"/>
    <property type="match status" value="1"/>
</dbReference>
<sequence>MNRRVPYGIMNFAELIEKNSYFVDKSQYIEKLEKYQNPVFLRPRRFGKSLFCSMLQYYYDLKEASRFHELFGNTWIGNNPTDTHNQYIVLKFDFSVISVSEDIKKTESAFNQICVGRISQLKYAYPNLMYDFPDFSPDTDASTAFSLWLGYLQKSDAPQVYVIIDEYDNFVNQYITSHQDHLYQEVTSGDSFLRTFFKTLKEGRQMGIIANIFITGVLPITIDDLTSSYNIASFLTLDSSFESMLGFTQGEVNALLDMIFDEYQIDPIIRPVIQEIIKTQYNGYHFVDPDGDAIYNSTMLMYFLQDFCDKKKIPKQLTDLNLRTDLSWVKRITSSTENTRDIVSELLQTESIPYDEEYLVSKFNRSQFFDKHYYPISFFYLGMLTKKDQFFLKLPNVNMQKIFAEYFNELYNIDVSTRYAEMMQGFLNNPDLKKLFADYWQLYVGQLPEAVFNRVNENFYRTTFYELCSRYLSTWFTWNLERSYPKGRSDLEFVGKYHEKFAGIRWVIEFKYFSNTEWSRMNTSIEVFTVRDEDTKQILGYKEGLRYEYPQAHIQMFVIYCIGNQGFKVIEVL</sequence>
<evidence type="ECO:0000313" key="3">
    <source>
        <dbReference type="Proteomes" id="UP000680656"/>
    </source>
</evidence>
<dbReference type="InterPro" id="IPR012547">
    <property type="entry name" value="PDDEXK_9"/>
</dbReference>
<dbReference type="GeneID" id="65568044"/>
<dbReference type="InterPro" id="IPR027417">
    <property type="entry name" value="P-loop_NTPase"/>
</dbReference>
<dbReference type="Pfam" id="PF09820">
    <property type="entry name" value="AAA-ATPase_like"/>
    <property type="match status" value="1"/>
</dbReference>
<dbReference type="PANTHER" id="PTHR34825:SF2">
    <property type="entry name" value="AAA-ATPASE-LIKE DOMAIN-CONTAINING PROTEIN"/>
    <property type="match status" value="1"/>
</dbReference>
<name>A0A8E7EKH4_9EURY</name>
<dbReference type="EMBL" id="CP075546">
    <property type="protein sequence ID" value="QVV90194.1"/>
    <property type="molecule type" value="Genomic_DNA"/>
</dbReference>
<gene>
    <name evidence="2" type="ORF">KHC33_06835</name>
</gene>
<protein>
    <submittedName>
        <fullName evidence="2">AAA family ATPase</fullName>
    </submittedName>
</protein>
<dbReference type="Pfam" id="PF08011">
    <property type="entry name" value="PDDEXK_9"/>
    <property type="match status" value="1"/>
</dbReference>
<evidence type="ECO:0000313" key="2">
    <source>
        <dbReference type="EMBL" id="QVV90194.1"/>
    </source>
</evidence>
<evidence type="ECO:0000259" key="1">
    <source>
        <dbReference type="Pfam" id="PF09820"/>
    </source>
</evidence>
<dbReference type="InterPro" id="IPR018631">
    <property type="entry name" value="AAA-ATPase-like_dom"/>
</dbReference>
<dbReference type="KEGG" id="mrtj:KHC33_06835"/>
<organism evidence="2 3">
    <name type="scientific">Methanospirillum purgamenti</name>
    <dbReference type="NCBI Taxonomy" id="2834276"/>
    <lineage>
        <taxon>Archaea</taxon>
        <taxon>Methanobacteriati</taxon>
        <taxon>Methanobacteriota</taxon>
        <taxon>Stenosarchaea group</taxon>
        <taxon>Methanomicrobia</taxon>
        <taxon>Methanomicrobiales</taxon>
        <taxon>Methanospirillaceae</taxon>
        <taxon>Methanospirillum</taxon>
    </lineage>
</organism>
<feature type="domain" description="AAA-ATPase-like" evidence="1">
    <location>
        <begin position="6"/>
        <end position="226"/>
    </location>
</feature>
<accession>A0A8E7EKH4</accession>
<dbReference type="Proteomes" id="UP000680656">
    <property type="component" value="Chromosome"/>
</dbReference>
<reference evidence="2 3" key="1">
    <citation type="submission" date="2021-05" db="EMBL/GenBank/DDBJ databases">
        <title>A novel Methanospirillum isolate from a pyrite-forming mixed culture.</title>
        <authorList>
            <person name="Bunk B."/>
            <person name="Sproer C."/>
            <person name="Spring S."/>
            <person name="Pester M."/>
        </authorList>
    </citation>
    <scope>NUCLEOTIDE SEQUENCE [LARGE SCALE GENOMIC DNA]</scope>
    <source>
        <strain evidence="2 3">J.3.6.1-F.2.7.3</strain>
    </source>
</reference>
<dbReference type="PANTHER" id="PTHR34825">
    <property type="entry name" value="CONSERVED PROTEIN, WITH A WEAK D-GALACTARATE DEHYDRATASE/ALTRONATE HYDROLASE DOMAIN"/>
    <property type="match status" value="1"/>
</dbReference>
<proteinExistence type="predicted"/>
<dbReference type="AlphaFoldDB" id="A0A8E7EKH4"/>
<dbReference type="RefSeq" id="WP_214420968.1">
    <property type="nucleotide sequence ID" value="NZ_CP075546.1"/>
</dbReference>
<keyword evidence="3" id="KW-1185">Reference proteome</keyword>